<dbReference type="Proteomes" id="UP000484164">
    <property type="component" value="Unassembled WGS sequence"/>
</dbReference>
<organism evidence="2 3">
    <name type="scientific">Phaeocystidibacter marisrubri</name>
    <dbReference type="NCBI Taxonomy" id="1577780"/>
    <lineage>
        <taxon>Bacteria</taxon>
        <taxon>Pseudomonadati</taxon>
        <taxon>Bacteroidota</taxon>
        <taxon>Flavobacteriia</taxon>
        <taxon>Flavobacteriales</taxon>
        <taxon>Phaeocystidibacteraceae</taxon>
        <taxon>Phaeocystidibacter</taxon>
    </lineage>
</organism>
<comment type="caution">
    <text evidence="2">The sequence shown here is derived from an EMBL/GenBank/DDBJ whole genome shotgun (WGS) entry which is preliminary data.</text>
</comment>
<keyword evidence="1" id="KW-0812">Transmembrane</keyword>
<proteinExistence type="predicted"/>
<protein>
    <recommendedName>
        <fullName evidence="4">Transglutaminase-like domain-containing protein</fullName>
    </recommendedName>
</protein>
<gene>
    <name evidence="2" type="ORF">F8C82_07715</name>
</gene>
<sequence>MLTPTSKRNMHEHGFNAIGFISGSLFGAVHFVSVEAESILDAQLPLTYRILVFVLVTFAGGVLGNFGKDFYDRFFKFKKKNDNEKLNGPGTAISSAHYRPLSVGLEYSPLIPSPQGNRIQMETGNTDTTLKIMDRAAREYAHEASELSKKLIGSTRYETVKNIKNFLYNHFQYLADTDWQLIRVLSRAWADREKGIDCKSFSVIASQILLELGIPHYFARIKQQGAASDGPNYATQWSHVFVVVPKRGNSIEESNPNSYWVIDGVPSYDHVPPHTEINFYPMLKHAVLNGPTSGLACSTPTSSLPQRPIISEVQRTGEDRFVLMIASEDQPSNVISKSEISGKQLQKVCQLGCPFTPEAIRQLSGLGEPISVSAIIAATTAIANALGPLFSGSEQERYESLKTQVYSKNWPNVNGVGWKNFRQAGIPDLQAAVTEANARIERLKGRIDRGEYSSRGEERVWNRYLLVYSEALREIATHLDTQLSTTSGGDSVQVGTNLLPGGGNLPNVGTNNTPTTVKASFGSSILGWLAVGGIAFGAYKALSSSDKPDNKPVKATV</sequence>
<dbReference type="OrthoDB" id="1154186at2"/>
<keyword evidence="1" id="KW-1133">Transmembrane helix</keyword>
<evidence type="ECO:0008006" key="4">
    <source>
        <dbReference type="Google" id="ProtNLM"/>
    </source>
</evidence>
<name>A0A6L3ZCJ1_9FLAO</name>
<accession>A0A6L3ZCJ1</accession>
<evidence type="ECO:0000313" key="3">
    <source>
        <dbReference type="Proteomes" id="UP000484164"/>
    </source>
</evidence>
<evidence type="ECO:0000313" key="2">
    <source>
        <dbReference type="EMBL" id="KAB2815581.1"/>
    </source>
</evidence>
<feature type="transmembrane region" description="Helical" evidence="1">
    <location>
        <begin position="15"/>
        <end position="34"/>
    </location>
</feature>
<reference evidence="2 3" key="1">
    <citation type="submission" date="2019-10" db="EMBL/GenBank/DDBJ databases">
        <title>Genome sequence of Phaeocystidibacter marisrubri JCM30614 (type strain).</title>
        <authorList>
            <person name="Bowman J.P."/>
        </authorList>
    </citation>
    <scope>NUCLEOTIDE SEQUENCE [LARGE SCALE GENOMIC DNA]</scope>
    <source>
        <strain evidence="2 3">JCM 30614</strain>
    </source>
</reference>
<dbReference type="AlphaFoldDB" id="A0A6L3ZCJ1"/>
<feature type="transmembrane region" description="Helical" evidence="1">
    <location>
        <begin position="46"/>
        <end position="66"/>
    </location>
</feature>
<dbReference type="EMBL" id="WBVQ01000002">
    <property type="protein sequence ID" value="KAB2815581.1"/>
    <property type="molecule type" value="Genomic_DNA"/>
</dbReference>
<evidence type="ECO:0000256" key="1">
    <source>
        <dbReference type="SAM" id="Phobius"/>
    </source>
</evidence>
<keyword evidence="1" id="KW-0472">Membrane</keyword>
<dbReference type="RefSeq" id="WP_151693011.1">
    <property type="nucleotide sequence ID" value="NZ_BMGX01000001.1"/>
</dbReference>
<keyword evidence="3" id="KW-1185">Reference proteome</keyword>